<keyword evidence="1" id="KW-1133">Transmembrane helix</keyword>
<reference evidence="2 3" key="1">
    <citation type="submission" date="2016-03" db="EMBL/GenBank/DDBJ databases">
        <title>Cyphomyrmex costatus WGS genome.</title>
        <authorList>
            <person name="Nygaard S."/>
            <person name="Hu H."/>
            <person name="Boomsma J."/>
            <person name="Zhang G."/>
        </authorList>
    </citation>
    <scope>NUCLEOTIDE SEQUENCE [LARGE SCALE GENOMIC DNA]</scope>
    <source>
        <strain evidence="2">MS0001</strain>
        <tissue evidence="2">Whole body</tissue>
    </source>
</reference>
<evidence type="ECO:0000313" key="3">
    <source>
        <dbReference type="Proteomes" id="UP000078542"/>
    </source>
</evidence>
<accession>A0A151ILV1</accession>
<keyword evidence="1" id="KW-0472">Membrane</keyword>
<name>A0A151ILV1_9HYME</name>
<dbReference type="EMBL" id="KQ977092">
    <property type="protein sequence ID" value="KYN05844.1"/>
    <property type="molecule type" value="Genomic_DNA"/>
</dbReference>
<protein>
    <submittedName>
        <fullName evidence="2">Uncharacterized protein</fullName>
    </submittedName>
</protein>
<dbReference type="Proteomes" id="UP000078542">
    <property type="component" value="Unassembled WGS sequence"/>
</dbReference>
<feature type="transmembrane region" description="Helical" evidence="1">
    <location>
        <begin position="118"/>
        <end position="138"/>
    </location>
</feature>
<sequence>MYPSINKKYAIHEFIKDLEKNNRNFNDACKSKIRSEAVLKLENFLANNINNNNDKLALNNYNKTIDFCKNSPNIVFTKADKGNVTVALDKSDYISSDSNLPLAYGLTKIHKDNYPLRIIVSSINTVCVLYTVWLHFYIKLYQIAYQKIPLELLTILTYTNKFLTKKLITMIP</sequence>
<evidence type="ECO:0000256" key="1">
    <source>
        <dbReference type="SAM" id="Phobius"/>
    </source>
</evidence>
<proteinExistence type="predicted"/>
<evidence type="ECO:0000313" key="2">
    <source>
        <dbReference type="EMBL" id="KYN05844.1"/>
    </source>
</evidence>
<organism evidence="2 3">
    <name type="scientific">Cyphomyrmex costatus</name>
    <dbReference type="NCBI Taxonomy" id="456900"/>
    <lineage>
        <taxon>Eukaryota</taxon>
        <taxon>Metazoa</taxon>
        <taxon>Ecdysozoa</taxon>
        <taxon>Arthropoda</taxon>
        <taxon>Hexapoda</taxon>
        <taxon>Insecta</taxon>
        <taxon>Pterygota</taxon>
        <taxon>Neoptera</taxon>
        <taxon>Endopterygota</taxon>
        <taxon>Hymenoptera</taxon>
        <taxon>Apocrita</taxon>
        <taxon>Aculeata</taxon>
        <taxon>Formicoidea</taxon>
        <taxon>Formicidae</taxon>
        <taxon>Myrmicinae</taxon>
        <taxon>Cyphomyrmex</taxon>
    </lineage>
</organism>
<keyword evidence="3" id="KW-1185">Reference proteome</keyword>
<keyword evidence="1" id="KW-0812">Transmembrane</keyword>
<gene>
    <name evidence="2" type="ORF">ALC62_03219</name>
</gene>
<dbReference type="AlphaFoldDB" id="A0A151ILV1"/>